<feature type="compositionally biased region" description="Low complexity" evidence="1">
    <location>
        <begin position="222"/>
        <end position="250"/>
    </location>
</feature>
<evidence type="ECO:0000256" key="1">
    <source>
        <dbReference type="SAM" id="MobiDB-lite"/>
    </source>
</evidence>
<gene>
    <name evidence="2" type="ORF">EYF80_040311</name>
</gene>
<dbReference type="EMBL" id="SRLO01000655">
    <property type="protein sequence ID" value="TNN49470.1"/>
    <property type="molecule type" value="Genomic_DNA"/>
</dbReference>
<feature type="compositionally biased region" description="Gly residues" evidence="1">
    <location>
        <begin position="264"/>
        <end position="299"/>
    </location>
</feature>
<keyword evidence="3" id="KW-1185">Reference proteome</keyword>
<sequence length="334" mass="34160">MVVQGGAVRCIGYQNGLDLLMRPAEAESQSERQESRNRVSSDKLTCCLPVTVATEGAMQSGSFLSHDTLQAPPPGPLTSVGVRLRAVAVLQPVAPRALVAGAAGRALQLPVATFEPLRPLAPRPLLSTPTPCRLPCAQVPWKLLPLGQVYAPSTSKPWLQAPAYSPCPWGPVHTPRPWALPCSHPPQYDPPSSKLLVSHAAGRGPPESGARRRLGLSGGSGAASAAAERAASHGHAGSSSTSSSTSSSRLPAPPSEPAELAGERGLGGSGGPGGPRSGGGGDGVDGGDGGGGGGGGGYSDGAPLNQTLQHPLPHRHTQRQGGSRRRRMLHWYAI</sequence>
<evidence type="ECO:0000313" key="3">
    <source>
        <dbReference type="Proteomes" id="UP000314294"/>
    </source>
</evidence>
<feature type="region of interest" description="Disordered" evidence="1">
    <location>
        <begin position="191"/>
        <end position="326"/>
    </location>
</feature>
<dbReference type="Proteomes" id="UP000314294">
    <property type="component" value="Unassembled WGS sequence"/>
</dbReference>
<name>A0A4Z2G8M1_9TELE</name>
<evidence type="ECO:0000313" key="2">
    <source>
        <dbReference type="EMBL" id="TNN49470.1"/>
    </source>
</evidence>
<dbReference type="AlphaFoldDB" id="A0A4Z2G8M1"/>
<organism evidence="2 3">
    <name type="scientific">Liparis tanakae</name>
    <name type="common">Tanaka's snailfish</name>
    <dbReference type="NCBI Taxonomy" id="230148"/>
    <lineage>
        <taxon>Eukaryota</taxon>
        <taxon>Metazoa</taxon>
        <taxon>Chordata</taxon>
        <taxon>Craniata</taxon>
        <taxon>Vertebrata</taxon>
        <taxon>Euteleostomi</taxon>
        <taxon>Actinopterygii</taxon>
        <taxon>Neopterygii</taxon>
        <taxon>Teleostei</taxon>
        <taxon>Neoteleostei</taxon>
        <taxon>Acanthomorphata</taxon>
        <taxon>Eupercaria</taxon>
        <taxon>Perciformes</taxon>
        <taxon>Cottioidei</taxon>
        <taxon>Cottales</taxon>
        <taxon>Liparidae</taxon>
        <taxon>Liparis</taxon>
    </lineage>
</organism>
<protein>
    <submittedName>
        <fullName evidence="2">Uncharacterized protein</fullName>
    </submittedName>
</protein>
<proteinExistence type="predicted"/>
<accession>A0A4Z2G8M1</accession>
<comment type="caution">
    <text evidence="2">The sequence shown here is derived from an EMBL/GenBank/DDBJ whole genome shotgun (WGS) entry which is preliminary data.</text>
</comment>
<feature type="compositionally biased region" description="Basic residues" evidence="1">
    <location>
        <begin position="312"/>
        <end position="326"/>
    </location>
</feature>
<reference evidence="2 3" key="1">
    <citation type="submission" date="2019-03" db="EMBL/GenBank/DDBJ databases">
        <title>First draft genome of Liparis tanakae, snailfish: a comprehensive survey of snailfish specific genes.</title>
        <authorList>
            <person name="Kim W."/>
            <person name="Song I."/>
            <person name="Jeong J.-H."/>
            <person name="Kim D."/>
            <person name="Kim S."/>
            <person name="Ryu S."/>
            <person name="Song J.Y."/>
            <person name="Lee S.K."/>
        </authorList>
    </citation>
    <scope>NUCLEOTIDE SEQUENCE [LARGE SCALE GENOMIC DNA]</scope>
    <source>
        <tissue evidence="2">Muscle</tissue>
    </source>
</reference>